<gene>
    <name evidence="2" type="ORF">C8R14_1018</name>
</gene>
<keyword evidence="1" id="KW-0472">Membrane</keyword>
<evidence type="ECO:0000313" key="2">
    <source>
        <dbReference type="EMBL" id="PXV84127.1"/>
    </source>
</evidence>
<dbReference type="EMBL" id="QICQ01000001">
    <property type="protein sequence ID" value="PXV84127.1"/>
    <property type="molecule type" value="Genomic_DNA"/>
</dbReference>
<proteinExistence type="predicted"/>
<keyword evidence="1" id="KW-1133">Transmembrane helix</keyword>
<accession>A0ABX5MCN0</accession>
<name>A0ABX5MCN0_9PROT</name>
<comment type="caution">
    <text evidence="2">The sequence shown here is derived from an EMBL/GenBank/DDBJ whole genome shotgun (WGS) entry which is preliminary data.</text>
</comment>
<organism evidence="2 3">
    <name type="scientific">Nitrosomonas eutropha</name>
    <dbReference type="NCBI Taxonomy" id="916"/>
    <lineage>
        <taxon>Bacteria</taxon>
        <taxon>Pseudomonadati</taxon>
        <taxon>Pseudomonadota</taxon>
        <taxon>Betaproteobacteria</taxon>
        <taxon>Nitrosomonadales</taxon>
        <taxon>Nitrosomonadaceae</taxon>
        <taxon>Nitrosomonas</taxon>
    </lineage>
</organism>
<evidence type="ECO:0000256" key="1">
    <source>
        <dbReference type="SAM" id="Phobius"/>
    </source>
</evidence>
<dbReference type="Proteomes" id="UP000247780">
    <property type="component" value="Unassembled WGS sequence"/>
</dbReference>
<sequence>MSNKLIKIIVIALAAIGLLAVFALVGMGAMMFWMMGT</sequence>
<reference evidence="2 3" key="1">
    <citation type="submission" date="2018-04" db="EMBL/GenBank/DDBJ databases">
        <title>Active sludge and wastewater microbial communities from Klosterneuburg, Austria.</title>
        <authorList>
            <person name="Wagner M."/>
        </authorList>
    </citation>
    <scope>NUCLEOTIDE SEQUENCE [LARGE SCALE GENOMIC DNA]</scope>
    <source>
        <strain evidence="2 3">Nm 57</strain>
    </source>
</reference>
<evidence type="ECO:0000313" key="3">
    <source>
        <dbReference type="Proteomes" id="UP000247780"/>
    </source>
</evidence>
<keyword evidence="3" id="KW-1185">Reference proteome</keyword>
<protein>
    <submittedName>
        <fullName evidence="2">Uncharacterized protein</fullName>
    </submittedName>
</protein>
<keyword evidence="1" id="KW-0812">Transmembrane</keyword>
<feature type="transmembrane region" description="Helical" evidence="1">
    <location>
        <begin position="6"/>
        <end position="33"/>
    </location>
</feature>